<evidence type="ECO:0000256" key="1">
    <source>
        <dbReference type="ARBA" id="ARBA00004651"/>
    </source>
</evidence>
<evidence type="ECO:0000256" key="8">
    <source>
        <dbReference type="SAM" id="Phobius"/>
    </source>
</evidence>
<feature type="transmembrane region" description="Helical" evidence="8">
    <location>
        <begin position="306"/>
        <end position="334"/>
    </location>
</feature>
<evidence type="ECO:0000256" key="2">
    <source>
        <dbReference type="ARBA" id="ARBA00022448"/>
    </source>
</evidence>
<keyword evidence="6 8" id="KW-1133">Transmembrane helix</keyword>
<feature type="transmembrane region" description="Helical" evidence="8">
    <location>
        <begin position="346"/>
        <end position="369"/>
    </location>
</feature>
<keyword evidence="5" id="KW-0769">Symport</keyword>
<keyword evidence="2" id="KW-0813">Transport</keyword>
<protein>
    <submittedName>
        <fullName evidence="9">Na+/H+-dicarboxylate symporter</fullName>
    </submittedName>
</protein>
<proteinExistence type="predicted"/>
<evidence type="ECO:0000256" key="6">
    <source>
        <dbReference type="ARBA" id="ARBA00022989"/>
    </source>
</evidence>
<dbReference type="InterPro" id="IPR001991">
    <property type="entry name" value="Na-dicarboxylate_symporter"/>
</dbReference>
<keyword evidence="4 8" id="KW-0812">Transmembrane</keyword>
<evidence type="ECO:0000256" key="5">
    <source>
        <dbReference type="ARBA" id="ARBA00022847"/>
    </source>
</evidence>
<dbReference type="PRINTS" id="PR00173">
    <property type="entry name" value="EDTRNSPORT"/>
</dbReference>
<dbReference type="SUPFAM" id="SSF118215">
    <property type="entry name" value="Proton glutamate symport protein"/>
    <property type="match status" value="1"/>
</dbReference>
<comment type="caution">
    <text evidence="9">The sequence shown here is derived from an EMBL/GenBank/DDBJ whole genome shotgun (WGS) entry which is preliminary data.</text>
</comment>
<gene>
    <name evidence="9" type="ORF">JOD17_001907</name>
</gene>
<sequence length="404" mass="42503">MSLSTRIFIALFAGIVFGGLLNLLAPGWIAPLDEYVLSPVGEIFLRAIQLIVVPLVFVALVIGVTQLKGSGHIARYTTKLMSFYVVTSAFAIVIGILVAITIRPGDSAEPISSGDADANEGQPLMEWLVSIVPSNPFESLASGNLLQVIIIAALVGTAINLLQDEQTKPFMNFIESTYEIVQKILGLVLIIAPIGVFSLIASMVATQGFGILANLAVYILGLIAAIFIMIALYALLLSVTRANPKAFFKGFMPAFTLAFGTASSNAALPVAMDGAKKAGLDEQISRFAIPFGTALKRDGAGILQGFNAIFVAQLFGVELTFTLVLTIFVSALLVSFSTAGVPGAGIIMMTTVLTAAGLPLEGIAIVAGIDRITEGFRTMLNVLGNAANATLLQRSEDHRLAKKG</sequence>
<dbReference type="Proteomes" id="UP000741863">
    <property type="component" value="Unassembled WGS sequence"/>
</dbReference>
<evidence type="ECO:0000256" key="3">
    <source>
        <dbReference type="ARBA" id="ARBA00022475"/>
    </source>
</evidence>
<accession>A0ABS2PBN6</accession>
<feature type="transmembrane region" description="Helical" evidence="8">
    <location>
        <begin position="211"/>
        <end position="236"/>
    </location>
</feature>
<dbReference type="Pfam" id="PF00375">
    <property type="entry name" value="SDF"/>
    <property type="match status" value="1"/>
</dbReference>
<evidence type="ECO:0000256" key="4">
    <source>
        <dbReference type="ARBA" id="ARBA00022692"/>
    </source>
</evidence>
<keyword evidence="3" id="KW-1003">Cell membrane</keyword>
<evidence type="ECO:0000256" key="7">
    <source>
        <dbReference type="ARBA" id="ARBA00023136"/>
    </source>
</evidence>
<dbReference type="PANTHER" id="PTHR42865:SF7">
    <property type="entry name" value="PROTON_GLUTAMATE-ASPARTATE SYMPORTER"/>
    <property type="match status" value="1"/>
</dbReference>
<organism evidence="9 10">
    <name type="scientific">Geomicrobium sediminis</name>
    <dbReference type="NCBI Taxonomy" id="1347788"/>
    <lineage>
        <taxon>Bacteria</taxon>
        <taxon>Bacillati</taxon>
        <taxon>Bacillota</taxon>
        <taxon>Bacilli</taxon>
        <taxon>Bacillales</taxon>
        <taxon>Geomicrobium</taxon>
    </lineage>
</organism>
<evidence type="ECO:0000313" key="9">
    <source>
        <dbReference type="EMBL" id="MBM7632813.1"/>
    </source>
</evidence>
<dbReference type="PANTHER" id="PTHR42865">
    <property type="entry name" value="PROTON/GLUTAMATE-ASPARTATE SYMPORTER"/>
    <property type="match status" value="1"/>
</dbReference>
<feature type="transmembrane region" description="Helical" evidence="8">
    <location>
        <begin position="145"/>
        <end position="163"/>
    </location>
</feature>
<dbReference type="InterPro" id="IPR036458">
    <property type="entry name" value="Na:dicarbo_symporter_sf"/>
</dbReference>
<dbReference type="InterPro" id="IPR018107">
    <property type="entry name" value="Na-dicarboxylate_symporter_CS"/>
</dbReference>
<dbReference type="RefSeq" id="WP_204697242.1">
    <property type="nucleotide sequence ID" value="NZ_JAFBEC010000005.1"/>
</dbReference>
<comment type="subcellular location">
    <subcellularLocation>
        <location evidence="1">Cell membrane</location>
        <topology evidence="1">Multi-pass membrane protein</topology>
    </subcellularLocation>
</comment>
<feature type="transmembrane region" description="Helical" evidence="8">
    <location>
        <begin position="43"/>
        <end position="62"/>
    </location>
</feature>
<dbReference type="PROSITE" id="PS00713">
    <property type="entry name" value="NA_DICARBOXYL_SYMP_1"/>
    <property type="match status" value="1"/>
</dbReference>
<name>A0ABS2PBN6_9BACL</name>
<keyword evidence="7 8" id="KW-0472">Membrane</keyword>
<feature type="transmembrane region" description="Helical" evidence="8">
    <location>
        <begin position="7"/>
        <end position="31"/>
    </location>
</feature>
<feature type="transmembrane region" description="Helical" evidence="8">
    <location>
        <begin position="184"/>
        <end position="205"/>
    </location>
</feature>
<dbReference type="EMBL" id="JAFBEC010000005">
    <property type="protein sequence ID" value="MBM7632813.1"/>
    <property type="molecule type" value="Genomic_DNA"/>
</dbReference>
<evidence type="ECO:0000313" key="10">
    <source>
        <dbReference type="Proteomes" id="UP000741863"/>
    </source>
</evidence>
<feature type="transmembrane region" description="Helical" evidence="8">
    <location>
        <begin position="83"/>
        <end position="102"/>
    </location>
</feature>
<keyword evidence="10" id="KW-1185">Reference proteome</keyword>
<dbReference type="Gene3D" id="1.10.3860.10">
    <property type="entry name" value="Sodium:dicarboxylate symporter"/>
    <property type="match status" value="1"/>
</dbReference>
<reference evidence="9 10" key="1">
    <citation type="submission" date="2021-01" db="EMBL/GenBank/DDBJ databases">
        <title>Genomic Encyclopedia of Type Strains, Phase IV (KMG-IV): sequencing the most valuable type-strain genomes for metagenomic binning, comparative biology and taxonomic classification.</title>
        <authorList>
            <person name="Goeker M."/>
        </authorList>
    </citation>
    <scope>NUCLEOTIDE SEQUENCE [LARGE SCALE GENOMIC DNA]</scope>
    <source>
        <strain evidence="9 10">DSM 25540</strain>
    </source>
</reference>